<dbReference type="InterPro" id="IPR034904">
    <property type="entry name" value="FSCA_dom_sf"/>
</dbReference>
<proteinExistence type="predicted"/>
<evidence type="ECO:0000313" key="2">
    <source>
        <dbReference type="EMBL" id="MBB5423216.1"/>
    </source>
</evidence>
<evidence type="ECO:0000313" key="3">
    <source>
        <dbReference type="Proteomes" id="UP000592780"/>
    </source>
</evidence>
<name>A0A7W8Q4S6_PARAM</name>
<dbReference type="Gene3D" id="3.30.300.130">
    <property type="entry name" value="Fe-S cluster assembly (FSCA)"/>
    <property type="match status" value="1"/>
</dbReference>
<keyword evidence="3" id="KW-1185">Reference proteome</keyword>
<reference evidence="2 3" key="1">
    <citation type="submission" date="2020-08" db="EMBL/GenBank/DDBJ databases">
        <title>Genomic Encyclopedia of Type Strains, Phase IV (KMG-V): Genome sequencing to study the core and pangenomes of soil and plant-associated prokaryotes.</title>
        <authorList>
            <person name="Whitman W."/>
        </authorList>
    </citation>
    <scope>NUCLEOTIDE SEQUENCE [LARGE SCALE GENOMIC DNA]</scope>
    <source>
        <strain evidence="2 3">JPY158</strain>
    </source>
</reference>
<dbReference type="Pfam" id="PF01883">
    <property type="entry name" value="FeS_assembly_P"/>
    <property type="match status" value="1"/>
</dbReference>
<evidence type="ECO:0000259" key="1">
    <source>
        <dbReference type="Pfam" id="PF01883"/>
    </source>
</evidence>
<comment type="caution">
    <text evidence="2">The sequence shown here is derived from an EMBL/GenBank/DDBJ whole genome shotgun (WGS) entry which is preliminary data.</text>
</comment>
<dbReference type="InterPro" id="IPR002744">
    <property type="entry name" value="MIP18-like"/>
</dbReference>
<dbReference type="AlphaFoldDB" id="A0A7W8Q4S6"/>
<dbReference type="EMBL" id="JACHDD010000002">
    <property type="protein sequence ID" value="MBB5423216.1"/>
    <property type="molecule type" value="Genomic_DNA"/>
</dbReference>
<organism evidence="2 3">
    <name type="scientific">Paraburkholderia atlantica</name>
    <dbReference type="NCBI Taxonomy" id="2654982"/>
    <lineage>
        <taxon>Bacteria</taxon>
        <taxon>Pseudomonadati</taxon>
        <taxon>Pseudomonadota</taxon>
        <taxon>Betaproteobacteria</taxon>
        <taxon>Burkholderiales</taxon>
        <taxon>Burkholderiaceae</taxon>
        <taxon>Paraburkholderia</taxon>
    </lineage>
</organism>
<dbReference type="Proteomes" id="UP000592780">
    <property type="component" value="Unassembled WGS sequence"/>
</dbReference>
<dbReference type="InterPro" id="IPR052339">
    <property type="entry name" value="Fe-S_Maturation_MIP18"/>
</dbReference>
<accession>A0A7W8Q4S6</accession>
<dbReference type="InterPro" id="IPR014291">
    <property type="entry name" value="SUF_FeS_clus_asmbl-assoc"/>
</dbReference>
<dbReference type="PANTHER" id="PTHR42831">
    <property type="entry name" value="FE-S PROTEIN MATURATION AUXILIARY FACTOR YITW"/>
    <property type="match status" value="1"/>
</dbReference>
<dbReference type="NCBIfam" id="TIGR02945">
    <property type="entry name" value="SUF_assoc"/>
    <property type="match status" value="1"/>
</dbReference>
<sequence length="123" mass="13522">MMSTFDWLKRAEAAQPGSGTTTVRLEERVIDALRTVFDPEIPVNIYDLGLVYGLDVDEAEGRVGIRMTLTAPGCPVAQTFPATVEDAVFSVSGVNDVHVELVWDPPWSRDRMSDAARLQLGML</sequence>
<protein>
    <submittedName>
        <fullName evidence="2">FeS assembly SUF system protein</fullName>
    </submittedName>
</protein>
<feature type="domain" description="MIP18 family-like" evidence="1">
    <location>
        <begin position="26"/>
        <end position="100"/>
    </location>
</feature>
<dbReference type="SUPFAM" id="SSF117916">
    <property type="entry name" value="Fe-S cluster assembly (FSCA) domain-like"/>
    <property type="match status" value="1"/>
</dbReference>
<gene>
    <name evidence="2" type="ORF">HDG40_001358</name>
</gene>
<dbReference type="PANTHER" id="PTHR42831:SF1">
    <property type="entry name" value="FE-S PROTEIN MATURATION AUXILIARY FACTOR YITW"/>
    <property type="match status" value="1"/>
</dbReference>